<evidence type="ECO:0000256" key="3">
    <source>
        <dbReference type="ARBA" id="ARBA00023004"/>
    </source>
</evidence>
<keyword evidence="2" id="KW-0479">Metal-binding</keyword>
<dbReference type="InterPro" id="IPR036400">
    <property type="entry name" value="Cyt_B5-like_heme/steroid_sf"/>
</dbReference>
<dbReference type="GO" id="GO:0046872">
    <property type="term" value="F:metal ion binding"/>
    <property type="evidence" value="ECO:0007669"/>
    <property type="project" value="UniProtKB-KW"/>
</dbReference>
<keyword evidence="1" id="KW-0349">Heme</keyword>
<accession>A0A0V0QU66</accession>
<dbReference type="AlphaFoldDB" id="A0A0V0QU66"/>
<protein>
    <submittedName>
        <fullName evidence="6">Cytochrome b5-like heme/steroid binding domain</fullName>
    </submittedName>
</protein>
<dbReference type="PROSITE" id="PS50255">
    <property type="entry name" value="CYTOCHROME_B5_2"/>
    <property type="match status" value="1"/>
</dbReference>
<evidence type="ECO:0000313" key="7">
    <source>
        <dbReference type="Proteomes" id="UP000054937"/>
    </source>
</evidence>
<dbReference type="OrthoDB" id="260519at2759"/>
<dbReference type="FunFam" id="3.10.120.10:FF:000007">
    <property type="entry name" value="Sulfite oxidase, mitochondrial"/>
    <property type="match status" value="1"/>
</dbReference>
<dbReference type="InParanoid" id="A0A0V0QU66"/>
<dbReference type="GO" id="GO:0020037">
    <property type="term" value="F:heme binding"/>
    <property type="evidence" value="ECO:0007669"/>
    <property type="project" value="TreeGrafter"/>
</dbReference>
<comment type="similarity">
    <text evidence="4">Belongs to the cytochrome b5 family.</text>
</comment>
<keyword evidence="3" id="KW-0408">Iron</keyword>
<dbReference type="PRINTS" id="PR00363">
    <property type="entry name" value="CYTOCHROMEB5"/>
</dbReference>
<keyword evidence="7" id="KW-1185">Reference proteome</keyword>
<evidence type="ECO:0000256" key="1">
    <source>
        <dbReference type="ARBA" id="ARBA00022617"/>
    </source>
</evidence>
<evidence type="ECO:0000256" key="4">
    <source>
        <dbReference type="ARBA" id="ARBA00038168"/>
    </source>
</evidence>
<dbReference type="Gene3D" id="3.10.120.10">
    <property type="entry name" value="Cytochrome b5-like heme/steroid binding domain"/>
    <property type="match status" value="1"/>
</dbReference>
<dbReference type="Pfam" id="PF00173">
    <property type="entry name" value="Cyt-b5"/>
    <property type="match status" value="1"/>
</dbReference>
<sequence length="107" mass="12323">MNLMPPPQNQIKYPEELKQVKIPWDEIANHTQKDDCWVVMNNIVYDVTDFLDKHPGKPETILQRAGKDVTKSFQAMYHSQKACRQAVEYAIGIVDPKSKPQEGQIEV</sequence>
<evidence type="ECO:0000259" key="5">
    <source>
        <dbReference type="PROSITE" id="PS50255"/>
    </source>
</evidence>
<dbReference type="SMART" id="SM01117">
    <property type="entry name" value="Cyt-b5"/>
    <property type="match status" value="1"/>
</dbReference>
<gene>
    <name evidence="6" type="ORF">PPERSA_09833</name>
</gene>
<dbReference type="PANTHER" id="PTHR19359:SF145">
    <property type="entry name" value="B5, PUTATIVE-RELATED"/>
    <property type="match status" value="1"/>
</dbReference>
<dbReference type="OMA" id="CWLIIAD"/>
<dbReference type="FunCoup" id="A0A0V0QU66">
    <property type="interactions" value="185"/>
</dbReference>
<dbReference type="PANTHER" id="PTHR19359">
    <property type="entry name" value="CYTOCHROME B5"/>
    <property type="match status" value="1"/>
</dbReference>
<name>A0A0V0QU66_PSEPJ</name>
<dbReference type="Proteomes" id="UP000054937">
    <property type="component" value="Unassembled WGS sequence"/>
</dbReference>
<dbReference type="EMBL" id="LDAU01000105">
    <property type="protein sequence ID" value="KRX05693.1"/>
    <property type="molecule type" value="Genomic_DNA"/>
</dbReference>
<reference evidence="6 7" key="1">
    <citation type="journal article" date="2015" name="Sci. Rep.">
        <title>Genome of the facultative scuticociliatosis pathogen Pseudocohnilembus persalinus provides insight into its virulence through horizontal gene transfer.</title>
        <authorList>
            <person name="Xiong J."/>
            <person name="Wang G."/>
            <person name="Cheng J."/>
            <person name="Tian M."/>
            <person name="Pan X."/>
            <person name="Warren A."/>
            <person name="Jiang C."/>
            <person name="Yuan D."/>
            <person name="Miao W."/>
        </authorList>
    </citation>
    <scope>NUCLEOTIDE SEQUENCE [LARGE SCALE GENOMIC DNA]</scope>
    <source>
        <strain evidence="6">36N120E</strain>
    </source>
</reference>
<evidence type="ECO:0000256" key="2">
    <source>
        <dbReference type="ARBA" id="ARBA00022723"/>
    </source>
</evidence>
<feature type="domain" description="Cytochrome b5 heme-binding" evidence="5">
    <location>
        <begin position="19"/>
        <end position="95"/>
    </location>
</feature>
<dbReference type="InterPro" id="IPR001199">
    <property type="entry name" value="Cyt_B5-like_heme/steroid-bd"/>
</dbReference>
<dbReference type="GO" id="GO:0016020">
    <property type="term" value="C:membrane"/>
    <property type="evidence" value="ECO:0007669"/>
    <property type="project" value="TreeGrafter"/>
</dbReference>
<comment type="caution">
    <text evidence="6">The sequence shown here is derived from an EMBL/GenBank/DDBJ whole genome shotgun (WGS) entry which is preliminary data.</text>
</comment>
<evidence type="ECO:0000313" key="6">
    <source>
        <dbReference type="EMBL" id="KRX05693.1"/>
    </source>
</evidence>
<dbReference type="InterPro" id="IPR050668">
    <property type="entry name" value="Cytochrome_b5"/>
</dbReference>
<dbReference type="SUPFAM" id="SSF55856">
    <property type="entry name" value="Cytochrome b5-like heme/steroid binding domain"/>
    <property type="match status" value="1"/>
</dbReference>
<proteinExistence type="inferred from homology"/>
<organism evidence="6 7">
    <name type="scientific">Pseudocohnilembus persalinus</name>
    <name type="common">Ciliate</name>
    <dbReference type="NCBI Taxonomy" id="266149"/>
    <lineage>
        <taxon>Eukaryota</taxon>
        <taxon>Sar</taxon>
        <taxon>Alveolata</taxon>
        <taxon>Ciliophora</taxon>
        <taxon>Intramacronucleata</taxon>
        <taxon>Oligohymenophorea</taxon>
        <taxon>Scuticociliatia</taxon>
        <taxon>Philasterida</taxon>
        <taxon>Pseudocohnilembidae</taxon>
        <taxon>Pseudocohnilembus</taxon>
    </lineage>
</organism>